<name>A0A917QWA9_9ACTN</name>
<dbReference type="EMBL" id="BMNT01000005">
    <property type="protein sequence ID" value="GGK71720.1"/>
    <property type="molecule type" value="Genomic_DNA"/>
</dbReference>
<dbReference type="InterPro" id="IPR050523">
    <property type="entry name" value="AKR_Detox_Biosynth"/>
</dbReference>
<dbReference type="AlphaFoldDB" id="A0A917QWA9"/>
<reference evidence="2" key="1">
    <citation type="journal article" date="2014" name="Int. J. Syst. Evol. Microbiol.">
        <title>Complete genome sequence of Corynebacterium casei LMG S-19264T (=DSM 44701T), isolated from a smear-ripened cheese.</title>
        <authorList>
            <consortium name="US DOE Joint Genome Institute (JGI-PGF)"/>
            <person name="Walter F."/>
            <person name="Albersmeier A."/>
            <person name="Kalinowski J."/>
            <person name="Ruckert C."/>
        </authorList>
    </citation>
    <scope>NUCLEOTIDE SEQUENCE</scope>
    <source>
        <strain evidence="2">JCM 13064</strain>
    </source>
</reference>
<dbReference type="Proteomes" id="UP000645217">
    <property type="component" value="Unassembled WGS sequence"/>
</dbReference>
<keyword evidence="3" id="KW-1185">Reference proteome</keyword>
<gene>
    <name evidence="2" type="ORF">GCM10007964_13220</name>
</gene>
<reference evidence="2" key="2">
    <citation type="submission" date="2020-09" db="EMBL/GenBank/DDBJ databases">
        <authorList>
            <person name="Sun Q."/>
            <person name="Ohkuma M."/>
        </authorList>
    </citation>
    <scope>NUCLEOTIDE SEQUENCE</scope>
    <source>
        <strain evidence="2">JCM 13064</strain>
    </source>
</reference>
<dbReference type="PANTHER" id="PTHR43364">
    <property type="entry name" value="NADH-SPECIFIC METHYLGLYOXAL REDUCTASE-RELATED"/>
    <property type="match status" value="1"/>
</dbReference>
<organism evidence="2 3">
    <name type="scientific">Sphaerisporangium melleum</name>
    <dbReference type="NCBI Taxonomy" id="321316"/>
    <lineage>
        <taxon>Bacteria</taxon>
        <taxon>Bacillati</taxon>
        <taxon>Actinomycetota</taxon>
        <taxon>Actinomycetes</taxon>
        <taxon>Streptosporangiales</taxon>
        <taxon>Streptosporangiaceae</taxon>
        <taxon>Sphaerisporangium</taxon>
    </lineage>
</organism>
<protein>
    <submittedName>
        <fullName evidence="2">Oxidoreductase</fullName>
    </submittedName>
</protein>
<comment type="caution">
    <text evidence="2">The sequence shown here is derived from an EMBL/GenBank/DDBJ whole genome shotgun (WGS) entry which is preliminary data.</text>
</comment>
<evidence type="ECO:0000313" key="3">
    <source>
        <dbReference type="Proteomes" id="UP000645217"/>
    </source>
</evidence>
<dbReference type="Gene3D" id="3.20.20.100">
    <property type="entry name" value="NADP-dependent oxidoreductase domain"/>
    <property type="match status" value="1"/>
</dbReference>
<dbReference type="RefSeq" id="WP_189162034.1">
    <property type="nucleotide sequence ID" value="NZ_BMNT01000005.1"/>
</dbReference>
<dbReference type="PANTHER" id="PTHR43364:SF6">
    <property type="entry name" value="OXIDOREDUCTASE-RELATED"/>
    <property type="match status" value="1"/>
</dbReference>
<accession>A0A917QWA9</accession>
<dbReference type="InterPro" id="IPR036812">
    <property type="entry name" value="NAD(P)_OxRdtase_dom_sf"/>
</dbReference>
<dbReference type="SUPFAM" id="SSF51430">
    <property type="entry name" value="NAD(P)-linked oxidoreductase"/>
    <property type="match status" value="1"/>
</dbReference>
<evidence type="ECO:0000259" key="1">
    <source>
        <dbReference type="Pfam" id="PF00248"/>
    </source>
</evidence>
<evidence type="ECO:0000313" key="2">
    <source>
        <dbReference type="EMBL" id="GGK71720.1"/>
    </source>
</evidence>
<dbReference type="Pfam" id="PF00248">
    <property type="entry name" value="Aldo_ket_red"/>
    <property type="match status" value="1"/>
</dbReference>
<dbReference type="GO" id="GO:0005829">
    <property type="term" value="C:cytosol"/>
    <property type="evidence" value="ECO:0007669"/>
    <property type="project" value="TreeGrafter"/>
</dbReference>
<proteinExistence type="predicted"/>
<feature type="domain" description="NADP-dependent oxidoreductase" evidence="1">
    <location>
        <begin position="4"/>
        <end position="305"/>
    </location>
</feature>
<dbReference type="InterPro" id="IPR023210">
    <property type="entry name" value="NADP_OxRdtase_dom"/>
</dbReference>
<sequence length="310" mass="33792">MTQIALGTMLFGTTIDEATSFAILDRFVDAGGTMLDTSNNYPFWIEGATGQESETTLGRWLAARRNRDAVVISTKCGARPATPGDRTLDAVEGLSAPVIRAAVEGSLRRLGTDRVDVYWAHVEDHATPLEEQVGAFGELVAAGQVGTLGASNHAAWRIERARALARAGGWAPYTHVQLRHSYLRPRPGITLPEGGHTQVSEEMLDFVRSEDLRLWVYTSLLMGAYSGRSDRPIPELYEHRGTERRMAVLREVARELGATPNQVVLAWLIAQDIVPLVGASSLAQVEEILGAAELKLDDDLRARLDDPALA</sequence>